<gene>
    <name evidence="1" type="ORF">LAESUDRAFT_729575</name>
</gene>
<sequence>MLLLRTLDTPDQCAQRQVVRPRHDIPLGNRVGVVYDLRSFHWRRHPHSAGGMYKCRGCKRGGRAQDTFLGIEPLGPARTATAPERSHTVQVHIQAPCKFARDLSNSTVGHPRLRRRATVVKWRNTTAHAGFAAMPIFTNRTLSMLVPGHQGHESERRP</sequence>
<evidence type="ECO:0000313" key="1">
    <source>
        <dbReference type="EMBL" id="KZT03063.1"/>
    </source>
</evidence>
<dbReference type="InParanoid" id="A0A165CM92"/>
<dbReference type="AlphaFoldDB" id="A0A165CM92"/>
<reference evidence="1 2" key="1">
    <citation type="journal article" date="2016" name="Mol. Biol. Evol.">
        <title>Comparative Genomics of Early-Diverging Mushroom-Forming Fungi Provides Insights into the Origins of Lignocellulose Decay Capabilities.</title>
        <authorList>
            <person name="Nagy L.G."/>
            <person name="Riley R."/>
            <person name="Tritt A."/>
            <person name="Adam C."/>
            <person name="Daum C."/>
            <person name="Floudas D."/>
            <person name="Sun H."/>
            <person name="Yadav J.S."/>
            <person name="Pangilinan J."/>
            <person name="Larsson K.H."/>
            <person name="Matsuura K."/>
            <person name="Barry K."/>
            <person name="Labutti K."/>
            <person name="Kuo R."/>
            <person name="Ohm R.A."/>
            <person name="Bhattacharya S.S."/>
            <person name="Shirouzu T."/>
            <person name="Yoshinaga Y."/>
            <person name="Martin F.M."/>
            <person name="Grigoriev I.V."/>
            <person name="Hibbett D.S."/>
        </authorList>
    </citation>
    <scope>NUCLEOTIDE SEQUENCE [LARGE SCALE GENOMIC DNA]</scope>
    <source>
        <strain evidence="1 2">93-53</strain>
    </source>
</reference>
<dbReference type="Proteomes" id="UP000076871">
    <property type="component" value="Unassembled WGS sequence"/>
</dbReference>
<organism evidence="1 2">
    <name type="scientific">Laetiporus sulphureus 93-53</name>
    <dbReference type="NCBI Taxonomy" id="1314785"/>
    <lineage>
        <taxon>Eukaryota</taxon>
        <taxon>Fungi</taxon>
        <taxon>Dikarya</taxon>
        <taxon>Basidiomycota</taxon>
        <taxon>Agaricomycotina</taxon>
        <taxon>Agaricomycetes</taxon>
        <taxon>Polyporales</taxon>
        <taxon>Laetiporus</taxon>
    </lineage>
</organism>
<evidence type="ECO:0000313" key="2">
    <source>
        <dbReference type="Proteomes" id="UP000076871"/>
    </source>
</evidence>
<accession>A0A165CM92</accession>
<protein>
    <submittedName>
        <fullName evidence="1">Uncharacterized protein</fullName>
    </submittedName>
</protein>
<dbReference type="GeneID" id="63826692"/>
<proteinExistence type="predicted"/>
<keyword evidence="2" id="KW-1185">Reference proteome</keyword>
<dbReference type="EMBL" id="KV427647">
    <property type="protein sequence ID" value="KZT03063.1"/>
    <property type="molecule type" value="Genomic_DNA"/>
</dbReference>
<name>A0A165CM92_9APHY</name>
<dbReference type="RefSeq" id="XP_040760803.1">
    <property type="nucleotide sequence ID" value="XM_040909663.1"/>
</dbReference>